<evidence type="ECO:0000256" key="6">
    <source>
        <dbReference type="SAM" id="SignalP"/>
    </source>
</evidence>
<organism evidence="9 10">
    <name type="scientific">Meripilus lineatus</name>
    <dbReference type="NCBI Taxonomy" id="2056292"/>
    <lineage>
        <taxon>Eukaryota</taxon>
        <taxon>Fungi</taxon>
        <taxon>Dikarya</taxon>
        <taxon>Basidiomycota</taxon>
        <taxon>Agaricomycotina</taxon>
        <taxon>Agaricomycetes</taxon>
        <taxon>Polyporales</taxon>
        <taxon>Meripilaceae</taxon>
        <taxon>Meripilus</taxon>
    </lineage>
</organism>
<dbReference type="EMBL" id="JANAWD010000244">
    <property type="protein sequence ID" value="KAJ3483052.1"/>
    <property type="molecule type" value="Genomic_DNA"/>
</dbReference>
<reference evidence="9" key="1">
    <citation type="submission" date="2022-07" db="EMBL/GenBank/DDBJ databases">
        <title>Genome Sequence of Physisporinus lineatus.</title>
        <authorList>
            <person name="Buettner E."/>
        </authorList>
    </citation>
    <scope>NUCLEOTIDE SEQUENCE</scope>
    <source>
        <strain evidence="9">VT162</strain>
    </source>
</reference>
<evidence type="ECO:0000259" key="8">
    <source>
        <dbReference type="Pfam" id="PF20153"/>
    </source>
</evidence>
<name>A0AAD5V0T5_9APHY</name>
<keyword evidence="5" id="KW-1133">Transmembrane helix</keyword>
<feature type="domain" description="DUF6535" evidence="8">
    <location>
        <begin position="456"/>
        <end position="633"/>
    </location>
</feature>
<keyword evidence="5" id="KW-0812">Transmembrane</keyword>
<comment type="similarity">
    <text evidence="1">Belongs to the SurE nucleotidase family.</text>
</comment>
<feature type="compositionally biased region" description="Polar residues" evidence="4">
    <location>
        <begin position="316"/>
        <end position="342"/>
    </location>
</feature>
<keyword evidence="3" id="KW-0378">Hydrolase</keyword>
<sequence length="1028" mass="112364">MRTAVVVLTTYVSLMCHASKIVLTNDDGWAVAQIRAQYAALKSSGFDVILSAPAQDSSGTGSLSIPALPLLIPCEFNSCPAGSPGVGSDPKNPRLNYVNAFPVDAARYGITTLAPKFFGSKPDLVVSGPNVGSNTGITVLGSGTVGAACEAANRGIPAIAFSGQGTSDVSFTTLETDLSSSATIAALAWAKLTTDFVRAFVSAPGPVLPPGTVINVNYPLLGNAGCTKAADVKWVFTRVFPPLLPFDVETCGNKGRLPTADSVKASGECFASVAVISSLTKLDVGKVDQEKVLRGLASKYPTSSISSSHHDEPQPASDSTLNSNAPSPTPGINETTEAQNPEPTRIPGVQLEEPEDDESSFHERTPERPRVRFGSPLEIVIERDDVSTETYDWERPSRTPSILQPSSASESERPWSRQSVHFASLPPSRILESRSSSYHTRDDVSIQLQRKSADGWSGLDNAVRESDKMKIRTYKEDMDTLLVFAGLFSAVLTAFNVEAYKSLQQDSGDIAVLLLFQISLQMASFTTGPDFLNSTVPPISMPAFQPTSTSVRVNIYWFCSLILSLIAASMAILVKQWLREYPAVEITSPQQHIRIRHFRYLGLVKWQVFEIAAALPILLQVALVLFFLGLGDFARGLHPVLGWIVTSLTIGWLVLYGATTFMPLLSCQCPYKTPLIRTALQRIHRAIFGFLDRFTQLEWKMFHDEARILQDPDSDVAILADVSANFWTDHGILGKVRECLSVADANDVVEWMQGVSKHLGCPIKGAMETPSFIFHGHPGSTSTMRILDDALGRELRGLDKSGDQQIHLSGSVRMALRWLMQDGVHFPEISGSVGELVSRLLSHSRNVAKDVVQSFWEDDILIQLDHDAPPWIEEHMVRSCCIVAVLINTYHPISVLFDAISAVQSIALTSKKKDPLRLCFSLLSLARRTDTDVLEELRPIFRHLVDFLSASIIPEVLTLDFGYSVNTLAFTCVNLTEQLNLSVPDLISEEAISHLRDITFGLDWQAILAPSNSRPRVGWASILAKRYT</sequence>
<evidence type="ECO:0000259" key="7">
    <source>
        <dbReference type="Pfam" id="PF01975"/>
    </source>
</evidence>
<dbReference type="InterPro" id="IPR045338">
    <property type="entry name" value="DUF6535"/>
</dbReference>
<dbReference type="Pfam" id="PF01975">
    <property type="entry name" value="SurE"/>
    <property type="match status" value="1"/>
</dbReference>
<protein>
    <recommendedName>
        <fullName evidence="11">Survival protein SurE-like phosphatase/nucleotidase domain-containing protein</fullName>
    </recommendedName>
</protein>
<evidence type="ECO:0008006" key="11">
    <source>
        <dbReference type="Google" id="ProtNLM"/>
    </source>
</evidence>
<keyword evidence="6" id="KW-0732">Signal</keyword>
<dbReference type="InterPro" id="IPR030048">
    <property type="entry name" value="SurE"/>
</dbReference>
<dbReference type="GO" id="GO:0008252">
    <property type="term" value="F:nucleotidase activity"/>
    <property type="evidence" value="ECO:0007669"/>
    <property type="project" value="InterPro"/>
</dbReference>
<feature type="transmembrane region" description="Helical" evidence="5">
    <location>
        <begin position="555"/>
        <end position="574"/>
    </location>
</feature>
<keyword evidence="5" id="KW-0472">Membrane</keyword>
<feature type="compositionally biased region" description="Polar residues" evidence="4">
    <location>
        <begin position="398"/>
        <end position="409"/>
    </location>
</feature>
<evidence type="ECO:0000256" key="5">
    <source>
        <dbReference type="SAM" id="Phobius"/>
    </source>
</evidence>
<feature type="region of interest" description="Disordered" evidence="4">
    <location>
        <begin position="301"/>
        <end position="376"/>
    </location>
</feature>
<dbReference type="Proteomes" id="UP001212997">
    <property type="component" value="Unassembled WGS sequence"/>
</dbReference>
<dbReference type="InterPro" id="IPR002828">
    <property type="entry name" value="SurE-like_Pase/nucleotidase"/>
</dbReference>
<evidence type="ECO:0000256" key="3">
    <source>
        <dbReference type="ARBA" id="ARBA00022801"/>
    </source>
</evidence>
<dbReference type="InterPro" id="IPR036523">
    <property type="entry name" value="SurE-like_sf"/>
</dbReference>
<evidence type="ECO:0000256" key="1">
    <source>
        <dbReference type="ARBA" id="ARBA00011062"/>
    </source>
</evidence>
<feature type="transmembrane region" description="Helical" evidence="5">
    <location>
        <begin position="640"/>
        <end position="665"/>
    </location>
</feature>
<feature type="domain" description="Survival protein SurE-like phosphatase/nucleotidase" evidence="7">
    <location>
        <begin position="21"/>
        <end position="225"/>
    </location>
</feature>
<accession>A0AAD5V0T5</accession>
<dbReference type="PANTHER" id="PTHR30457:SF0">
    <property type="entry name" value="PHOSPHATASE, PUTATIVE (AFU_ORTHOLOGUE AFUA_4G01070)-RELATED"/>
    <property type="match status" value="1"/>
</dbReference>
<feature type="signal peptide" evidence="6">
    <location>
        <begin position="1"/>
        <end position="18"/>
    </location>
</feature>
<feature type="compositionally biased region" description="Basic and acidic residues" evidence="4">
    <location>
        <begin position="359"/>
        <end position="370"/>
    </location>
</feature>
<evidence type="ECO:0000256" key="4">
    <source>
        <dbReference type="SAM" id="MobiDB-lite"/>
    </source>
</evidence>
<proteinExistence type="inferred from homology"/>
<dbReference type="Pfam" id="PF20153">
    <property type="entry name" value="DUF6535"/>
    <property type="match status" value="1"/>
</dbReference>
<feature type="transmembrane region" description="Helical" evidence="5">
    <location>
        <begin position="480"/>
        <end position="498"/>
    </location>
</feature>
<keyword evidence="2" id="KW-0479">Metal-binding</keyword>
<evidence type="ECO:0000313" key="10">
    <source>
        <dbReference type="Proteomes" id="UP001212997"/>
    </source>
</evidence>
<keyword evidence="10" id="KW-1185">Reference proteome</keyword>
<evidence type="ECO:0000313" key="9">
    <source>
        <dbReference type="EMBL" id="KAJ3483052.1"/>
    </source>
</evidence>
<dbReference type="PANTHER" id="PTHR30457">
    <property type="entry name" value="5'-NUCLEOTIDASE SURE"/>
    <property type="match status" value="1"/>
</dbReference>
<dbReference type="GO" id="GO:0046872">
    <property type="term" value="F:metal ion binding"/>
    <property type="evidence" value="ECO:0007669"/>
    <property type="project" value="UniProtKB-KW"/>
</dbReference>
<comment type="caution">
    <text evidence="9">The sequence shown here is derived from an EMBL/GenBank/DDBJ whole genome shotgun (WGS) entry which is preliminary data.</text>
</comment>
<evidence type="ECO:0000256" key="2">
    <source>
        <dbReference type="ARBA" id="ARBA00022723"/>
    </source>
</evidence>
<feature type="transmembrane region" description="Helical" evidence="5">
    <location>
        <begin position="608"/>
        <end position="628"/>
    </location>
</feature>
<dbReference type="Gene3D" id="3.40.1210.10">
    <property type="entry name" value="Survival protein SurE-like phosphatase/nucleotidase"/>
    <property type="match status" value="1"/>
</dbReference>
<feature type="region of interest" description="Disordered" evidence="4">
    <location>
        <begin position="389"/>
        <end position="419"/>
    </location>
</feature>
<dbReference type="AlphaFoldDB" id="A0AAD5V0T5"/>
<feature type="chain" id="PRO_5042102781" description="Survival protein SurE-like phosphatase/nucleotidase domain-containing protein" evidence="6">
    <location>
        <begin position="19"/>
        <end position="1028"/>
    </location>
</feature>
<gene>
    <name evidence="9" type="ORF">NLI96_g6572</name>
</gene>
<dbReference type="SUPFAM" id="SSF64167">
    <property type="entry name" value="SurE-like"/>
    <property type="match status" value="1"/>
</dbReference>